<keyword evidence="2" id="KW-1185">Reference proteome</keyword>
<dbReference type="Pfam" id="PF16074">
    <property type="entry name" value="PilW"/>
    <property type="match status" value="1"/>
</dbReference>
<dbReference type="Pfam" id="PF07963">
    <property type="entry name" value="N_methyl"/>
    <property type="match status" value="1"/>
</dbReference>
<dbReference type="EMBL" id="VMKP01000003">
    <property type="protein sequence ID" value="TVO64572.1"/>
    <property type="molecule type" value="Genomic_DNA"/>
</dbReference>
<proteinExistence type="predicted"/>
<sequence length="313" mass="33657">MARSPAHSGHIDHHLACQRPVGSRVPELRVSPMIGPAPRQRGFTLMELLIASALGAMVVLTAGEVLVMSRAIERADQTEAEQLDALHLALTLMARSVRQAGYPGCHPSRRQSLIRAGHDWLEPVVATGDGLTLRSMRHQTQARVNDAPTRRDRLVLDRRHGIAPGAPVMVVNRRGTDCVLFRHAGDDPSVLNRGPGVAGINERPARGHGPLGEAIEILVPARTEYYIDTSVGGDRLSLFRRRRANSGHREELVVGVESLSATAGVDIVGDGAVDRWVSGNADLAGAAVVAVRIRLRAQSVDLATTIALRNGRP</sequence>
<dbReference type="InterPro" id="IPR012902">
    <property type="entry name" value="N_methyl_site"/>
</dbReference>
<evidence type="ECO:0000313" key="2">
    <source>
        <dbReference type="Proteomes" id="UP000316688"/>
    </source>
</evidence>
<dbReference type="Proteomes" id="UP000316688">
    <property type="component" value="Unassembled WGS sequence"/>
</dbReference>
<protein>
    <submittedName>
        <fullName evidence="1">Prepilin-type N-terminal cleavage/methylation domain-containing protein</fullName>
    </submittedName>
</protein>
<dbReference type="InterPro" id="IPR032092">
    <property type="entry name" value="PilW"/>
</dbReference>
<dbReference type="GO" id="GO:0043683">
    <property type="term" value="P:type IV pilus assembly"/>
    <property type="evidence" value="ECO:0007669"/>
    <property type="project" value="InterPro"/>
</dbReference>
<name>A0A557RHC8_9GAMM</name>
<accession>A0A557RHC8</accession>
<dbReference type="NCBIfam" id="TIGR02532">
    <property type="entry name" value="IV_pilin_GFxxxE"/>
    <property type="match status" value="1"/>
</dbReference>
<dbReference type="AlphaFoldDB" id="A0A557RHC8"/>
<comment type="caution">
    <text evidence="1">The sequence shown here is derived from an EMBL/GenBank/DDBJ whole genome shotgun (WGS) entry which is preliminary data.</text>
</comment>
<reference evidence="1 2" key="1">
    <citation type="submission" date="2019-07" db="EMBL/GenBank/DDBJ databases">
        <title>Reclasification of Spiribacter aquaticus.</title>
        <authorList>
            <person name="Leon M.J."/>
            <person name="Sanchez-Porro C."/>
            <person name="Ventosa A."/>
        </authorList>
    </citation>
    <scope>NUCLEOTIDE SEQUENCE [LARGE SCALE GENOMIC DNA]</scope>
    <source>
        <strain evidence="1 2">SP30</strain>
    </source>
</reference>
<evidence type="ECO:0000313" key="1">
    <source>
        <dbReference type="EMBL" id="TVO64572.1"/>
    </source>
</evidence>
<organism evidence="1 2">
    <name type="scientific">Spiribacter aquaticus</name>
    <dbReference type="NCBI Taxonomy" id="1935996"/>
    <lineage>
        <taxon>Bacteria</taxon>
        <taxon>Pseudomonadati</taxon>
        <taxon>Pseudomonadota</taxon>
        <taxon>Gammaproteobacteria</taxon>
        <taxon>Chromatiales</taxon>
        <taxon>Ectothiorhodospiraceae</taxon>
        <taxon>Spiribacter</taxon>
    </lineage>
</organism>
<gene>
    <name evidence="1" type="ORF">FPL11_07950</name>
</gene>